<gene>
    <name evidence="1" type="ORF">KUTeg_022911</name>
</gene>
<evidence type="ECO:0000313" key="1">
    <source>
        <dbReference type="EMBL" id="KAJ8298851.1"/>
    </source>
</evidence>
<keyword evidence="2" id="KW-1185">Reference proteome</keyword>
<evidence type="ECO:0000313" key="2">
    <source>
        <dbReference type="Proteomes" id="UP001217089"/>
    </source>
</evidence>
<reference evidence="1 2" key="1">
    <citation type="submission" date="2022-12" db="EMBL/GenBank/DDBJ databases">
        <title>Chromosome-level genome of Tegillarca granosa.</title>
        <authorList>
            <person name="Kim J."/>
        </authorList>
    </citation>
    <scope>NUCLEOTIDE SEQUENCE [LARGE SCALE GENOMIC DNA]</scope>
    <source>
        <strain evidence="1">Teg-2019</strain>
        <tissue evidence="1">Adductor muscle</tissue>
    </source>
</reference>
<protein>
    <submittedName>
        <fullName evidence="1">Uncharacterized protein</fullName>
    </submittedName>
</protein>
<accession>A0ABQ9E052</accession>
<comment type="caution">
    <text evidence="1">The sequence shown here is derived from an EMBL/GenBank/DDBJ whole genome shotgun (WGS) entry which is preliminary data.</text>
</comment>
<proteinExistence type="predicted"/>
<dbReference type="EMBL" id="JARBDR010000921">
    <property type="protein sequence ID" value="KAJ8298851.1"/>
    <property type="molecule type" value="Genomic_DNA"/>
</dbReference>
<organism evidence="1 2">
    <name type="scientific">Tegillarca granosa</name>
    <name type="common">Malaysian cockle</name>
    <name type="synonym">Anadara granosa</name>
    <dbReference type="NCBI Taxonomy" id="220873"/>
    <lineage>
        <taxon>Eukaryota</taxon>
        <taxon>Metazoa</taxon>
        <taxon>Spiralia</taxon>
        <taxon>Lophotrochozoa</taxon>
        <taxon>Mollusca</taxon>
        <taxon>Bivalvia</taxon>
        <taxon>Autobranchia</taxon>
        <taxon>Pteriomorphia</taxon>
        <taxon>Arcoida</taxon>
        <taxon>Arcoidea</taxon>
        <taxon>Arcidae</taxon>
        <taxon>Tegillarca</taxon>
    </lineage>
</organism>
<name>A0ABQ9E052_TEGGR</name>
<sequence length="241" mass="27791">MTGVLNVLKLFYKPSTEDLENLIEYKLIPGKMKGYNSMNETIDLPPKEIQPPIFQVEFNGIQMYAVTVYFKHPHLLCNPLPLPDSQTGKGLYIQNGTSPEKDFIQIPLESKDLTSIWKPSSCVPGMGLHYFRNLSRSLPCEKIFPVFLMYDSEGKLSAFGWAFQGKPMNLAPIKWFHLVPKIYPFIFDTKKLPSCMFHPKFSVFGLHIWLRDPQSELLKCKIIQPQKKTTPAVPWHKKMNE</sequence>
<dbReference type="Proteomes" id="UP001217089">
    <property type="component" value="Unassembled WGS sequence"/>
</dbReference>